<dbReference type="Proteomes" id="UP000823388">
    <property type="component" value="Chromosome 1N"/>
</dbReference>
<keyword evidence="3" id="KW-1185">Reference proteome</keyword>
<comment type="caution">
    <text evidence="2">The sequence shown here is derived from an EMBL/GenBank/DDBJ whole genome shotgun (WGS) entry which is preliminary data.</text>
</comment>
<feature type="region of interest" description="Disordered" evidence="1">
    <location>
        <begin position="77"/>
        <end position="111"/>
    </location>
</feature>
<gene>
    <name evidence="2" type="ORF">PVAP13_1NG134238</name>
</gene>
<sequence length="254" mass="28234">MDLPAANQVHPPILRVVHALHRHHRNWADQIVPGCRELRRHVQDPLLVHAMDPSKQFVPHPRPPTLKHGRRPCPRCAAGAGRRPPAREALHHDGGAGERRRVLRRERPDPAAERVRPLAVPVRNHFHRLVVVGSGAVDDVEERGGAAELLIHGIVVVGERRLVVAPRSFRLELVTGVVPGGFVSAYTPWIRTRSLATPGRSSKSCPSLGSLYEQQQLRRVMVRLRIPLALRAARAPRRGTVSMCKSMKDARGTP</sequence>
<protein>
    <submittedName>
        <fullName evidence="2">Uncharacterized protein</fullName>
    </submittedName>
</protein>
<proteinExistence type="predicted"/>
<reference evidence="2" key="1">
    <citation type="submission" date="2020-05" db="EMBL/GenBank/DDBJ databases">
        <title>WGS assembly of Panicum virgatum.</title>
        <authorList>
            <person name="Lovell J.T."/>
            <person name="Jenkins J."/>
            <person name="Shu S."/>
            <person name="Juenger T.E."/>
            <person name="Schmutz J."/>
        </authorList>
    </citation>
    <scope>NUCLEOTIDE SEQUENCE</scope>
    <source>
        <strain evidence="2">AP13</strain>
    </source>
</reference>
<feature type="compositionally biased region" description="Basic and acidic residues" evidence="1">
    <location>
        <begin position="85"/>
        <end position="111"/>
    </location>
</feature>
<accession>A0A8T0WU51</accession>
<evidence type="ECO:0000313" key="3">
    <source>
        <dbReference type="Proteomes" id="UP000823388"/>
    </source>
</evidence>
<name>A0A8T0WU51_PANVG</name>
<evidence type="ECO:0000313" key="2">
    <source>
        <dbReference type="EMBL" id="KAG2649847.1"/>
    </source>
</evidence>
<evidence type="ECO:0000256" key="1">
    <source>
        <dbReference type="SAM" id="MobiDB-lite"/>
    </source>
</evidence>
<dbReference type="AlphaFoldDB" id="A0A8T0WU51"/>
<dbReference type="EMBL" id="CM029038">
    <property type="protein sequence ID" value="KAG2649847.1"/>
    <property type="molecule type" value="Genomic_DNA"/>
</dbReference>
<organism evidence="2 3">
    <name type="scientific">Panicum virgatum</name>
    <name type="common">Blackwell switchgrass</name>
    <dbReference type="NCBI Taxonomy" id="38727"/>
    <lineage>
        <taxon>Eukaryota</taxon>
        <taxon>Viridiplantae</taxon>
        <taxon>Streptophyta</taxon>
        <taxon>Embryophyta</taxon>
        <taxon>Tracheophyta</taxon>
        <taxon>Spermatophyta</taxon>
        <taxon>Magnoliopsida</taxon>
        <taxon>Liliopsida</taxon>
        <taxon>Poales</taxon>
        <taxon>Poaceae</taxon>
        <taxon>PACMAD clade</taxon>
        <taxon>Panicoideae</taxon>
        <taxon>Panicodae</taxon>
        <taxon>Paniceae</taxon>
        <taxon>Panicinae</taxon>
        <taxon>Panicum</taxon>
        <taxon>Panicum sect. Hiantes</taxon>
    </lineage>
</organism>